<dbReference type="EMBL" id="JAKZFC010000001">
    <property type="protein sequence ID" value="MCH7320301.1"/>
    <property type="molecule type" value="Genomic_DNA"/>
</dbReference>
<evidence type="ECO:0000313" key="1">
    <source>
        <dbReference type="EMBL" id="MCH7320301.1"/>
    </source>
</evidence>
<comment type="caution">
    <text evidence="1">The sequence shown here is derived from an EMBL/GenBank/DDBJ whole genome shotgun (WGS) entry which is preliminary data.</text>
</comment>
<dbReference type="RefSeq" id="WP_241367325.1">
    <property type="nucleotide sequence ID" value="NZ_JAKZFC010000001.1"/>
</dbReference>
<gene>
    <name evidence="1" type="ORF">LZ480_00250</name>
</gene>
<dbReference type="InterPro" id="IPR016181">
    <property type="entry name" value="Acyl_CoA_acyltransferase"/>
</dbReference>
<accession>A0ABS9U7J3</accession>
<dbReference type="SUPFAM" id="SSF55729">
    <property type="entry name" value="Acyl-CoA N-acyltransferases (Nat)"/>
    <property type="match status" value="1"/>
</dbReference>
<keyword evidence="2" id="KW-1185">Reference proteome</keyword>
<name>A0ABS9U7J3_9BACL</name>
<evidence type="ECO:0000313" key="2">
    <source>
        <dbReference type="Proteomes" id="UP001316087"/>
    </source>
</evidence>
<organism evidence="1 2">
    <name type="scientific">Solibacillus palustris</name>
    <dbReference type="NCBI Taxonomy" id="2908203"/>
    <lineage>
        <taxon>Bacteria</taxon>
        <taxon>Bacillati</taxon>
        <taxon>Bacillota</taxon>
        <taxon>Bacilli</taxon>
        <taxon>Bacillales</taxon>
        <taxon>Caryophanaceae</taxon>
        <taxon>Solibacillus</taxon>
    </lineage>
</organism>
<sequence>MIATGKLGQAAYEVHVLTEAHIPQLMKLQFEVVDALENKAILQPLVEGELGFILRGNGVMIGVFVEGKLIAFRALLQPGMDDEHLGYDIGLTTEAELKKVLYQEISNVHPDYRGFGLQRTMADIIMQQINLTKFTVVCATVMPGNIASLKDKFSQGMHVAALKYKYGGKLRYVFMKDLVRKENALWQEEKFVEMDETVEQQQLLKAGFVGRSMKKDGDSWLVQYVK</sequence>
<protein>
    <submittedName>
        <fullName evidence="1">GNAT family N-acetyltransferase</fullName>
    </submittedName>
</protein>
<proteinExistence type="predicted"/>
<dbReference type="Proteomes" id="UP001316087">
    <property type="component" value="Unassembled WGS sequence"/>
</dbReference>
<reference evidence="1 2" key="1">
    <citation type="submission" date="2022-03" db="EMBL/GenBank/DDBJ databases">
        <authorList>
            <person name="Jo J.-H."/>
            <person name="Im W.-T."/>
        </authorList>
    </citation>
    <scope>NUCLEOTIDE SEQUENCE [LARGE SCALE GENOMIC DNA]</scope>
    <source>
        <strain evidence="1 2">MA9</strain>
    </source>
</reference>